<dbReference type="EMBL" id="JACXBF010000202">
    <property type="protein sequence ID" value="MBD2800607.1"/>
    <property type="molecule type" value="Genomic_DNA"/>
</dbReference>
<dbReference type="InterPro" id="IPR036736">
    <property type="entry name" value="ACP-like_sf"/>
</dbReference>
<gene>
    <name evidence="4" type="ORF">ID854_09095</name>
</gene>
<dbReference type="SUPFAM" id="SSF47336">
    <property type="entry name" value="ACP-like"/>
    <property type="match status" value="1"/>
</dbReference>
<keyword evidence="2" id="KW-0597">Phosphoprotein</keyword>
<dbReference type="Gene3D" id="1.10.1200.10">
    <property type="entry name" value="ACP-like"/>
    <property type="match status" value="1"/>
</dbReference>
<proteinExistence type="predicted"/>
<dbReference type="GO" id="GO:0031177">
    <property type="term" value="F:phosphopantetheine binding"/>
    <property type="evidence" value="ECO:0007669"/>
    <property type="project" value="InterPro"/>
</dbReference>
<dbReference type="PROSITE" id="PS50075">
    <property type="entry name" value="CARRIER"/>
    <property type="match status" value="1"/>
</dbReference>
<keyword evidence="1" id="KW-0596">Phosphopantetheine</keyword>
<reference evidence="4" key="1">
    <citation type="submission" date="2020-09" db="EMBL/GenBank/DDBJ databases">
        <authorList>
            <person name="Palma L."/>
            <person name="Caballero P."/>
            <person name="Berry C."/>
            <person name="Del Valle E."/>
        </authorList>
    </citation>
    <scope>NUCLEOTIDE SEQUENCE</scope>
    <source>
        <strain evidence="4">M</strain>
    </source>
</reference>
<sequence>MTDPELKNWLIDYLTPYFQRHDIPIGVHVSFDSLGLDSSSRVTLIAQLEKVLQKKLDPILGYEYPTIQSLTEYILQSEQTS</sequence>
<protein>
    <submittedName>
        <fullName evidence="4">Acyl carrier protein</fullName>
    </submittedName>
</protein>
<dbReference type="AlphaFoldDB" id="A0AAW3YSU9"/>
<accession>A0AAW3YSU9</accession>
<evidence type="ECO:0000256" key="2">
    <source>
        <dbReference type="ARBA" id="ARBA00022553"/>
    </source>
</evidence>
<dbReference type="SMART" id="SM00823">
    <property type="entry name" value="PKS_PP"/>
    <property type="match status" value="1"/>
</dbReference>
<comment type="caution">
    <text evidence="4">The sequence shown here is derived from an EMBL/GenBank/DDBJ whole genome shotgun (WGS) entry which is preliminary data.</text>
</comment>
<reference evidence="4" key="2">
    <citation type="journal article" date="2024" name="Toxins">
        <title>Genome Sequence Analysis of Native Xenorhabdus Strains Isolated from Entomopathogenic Nematodes in Argentina.</title>
        <authorList>
            <person name="Palma L."/>
            <person name="Frizzo L."/>
            <person name="Kaiser S."/>
            <person name="Berry C."/>
            <person name="Caballero P."/>
            <person name="Bode H.B."/>
            <person name="Del Valle E.E."/>
        </authorList>
    </citation>
    <scope>NUCLEOTIDE SEQUENCE</scope>
    <source>
        <strain evidence="4">M</strain>
    </source>
</reference>
<feature type="domain" description="Carrier" evidence="3">
    <location>
        <begin position="1"/>
        <end position="78"/>
    </location>
</feature>
<dbReference type="RefSeq" id="WP_038242213.1">
    <property type="nucleotide sequence ID" value="NZ_CAWNPE010000001.1"/>
</dbReference>
<dbReference type="Proteomes" id="UP001193920">
    <property type="component" value="Unassembled WGS sequence"/>
</dbReference>
<dbReference type="GeneID" id="97125462"/>
<evidence type="ECO:0000256" key="1">
    <source>
        <dbReference type="ARBA" id="ARBA00022450"/>
    </source>
</evidence>
<dbReference type="InterPro" id="IPR020806">
    <property type="entry name" value="PKS_PP-bd"/>
</dbReference>
<dbReference type="Pfam" id="PF00550">
    <property type="entry name" value="PP-binding"/>
    <property type="match status" value="1"/>
</dbReference>
<name>A0AAW3YSU9_9GAMM</name>
<evidence type="ECO:0000259" key="3">
    <source>
        <dbReference type="PROSITE" id="PS50075"/>
    </source>
</evidence>
<organism evidence="4">
    <name type="scientific">Xenorhabdus szentirmaii</name>
    <dbReference type="NCBI Taxonomy" id="290112"/>
    <lineage>
        <taxon>Bacteria</taxon>
        <taxon>Pseudomonadati</taxon>
        <taxon>Pseudomonadota</taxon>
        <taxon>Gammaproteobacteria</taxon>
        <taxon>Enterobacterales</taxon>
        <taxon>Morganellaceae</taxon>
        <taxon>Xenorhabdus</taxon>
    </lineage>
</organism>
<dbReference type="InterPro" id="IPR009081">
    <property type="entry name" value="PP-bd_ACP"/>
</dbReference>
<evidence type="ECO:0000313" key="4">
    <source>
        <dbReference type="EMBL" id="MBD2800607.1"/>
    </source>
</evidence>